<dbReference type="PANTHER" id="PTHR42901:SF1">
    <property type="entry name" value="ALCOHOL DEHYDROGENASE"/>
    <property type="match status" value="1"/>
</dbReference>
<comment type="similarity">
    <text evidence="1">Belongs to the short-chain dehydrogenases/reductases (SDR) family.</text>
</comment>
<dbReference type="PANTHER" id="PTHR42901">
    <property type="entry name" value="ALCOHOL DEHYDROGENASE"/>
    <property type="match status" value="1"/>
</dbReference>
<evidence type="ECO:0000313" key="3">
    <source>
        <dbReference type="EMBL" id="KAF2110012.1"/>
    </source>
</evidence>
<dbReference type="Proteomes" id="UP000799770">
    <property type="component" value="Unassembled WGS sequence"/>
</dbReference>
<keyword evidence="4" id="KW-1185">Reference proteome</keyword>
<reference evidence="3" key="1">
    <citation type="journal article" date="2020" name="Stud. Mycol.">
        <title>101 Dothideomycetes genomes: a test case for predicting lifestyles and emergence of pathogens.</title>
        <authorList>
            <person name="Haridas S."/>
            <person name="Albert R."/>
            <person name="Binder M."/>
            <person name="Bloem J."/>
            <person name="Labutti K."/>
            <person name="Salamov A."/>
            <person name="Andreopoulos B."/>
            <person name="Baker S."/>
            <person name="Barry K."/>
            <person name="Bills G."/>
            <person name="Bluhm B."/>
            <person name="Cannon C."/>
            <person name="Castanera R."/>
            <person name="Culley D."/>
            <person name="Daum C."/>
            <person name="Ezra D."/>
            <person name="Gonzalez J."/>
            <person name="Henrissat B."/>
            <person name="Kuo A."/>
            <person name="Liang C."/>
            <person name="Lipzen A."/>
            <person name="Lutzoni F."/>
            <person name="Magnuson J."/>
            <person name="Mondo S."/>
            <person name="Nolan M."/>
            <person name="Ohm R."/>
            <person name="Pangilinan J."/>
            <person name="Park H.-J."/>
            <person name="Ramirez L."/>
            <person name="Alfaro M."/>
            <person name="Sun H."/>
            <person name="Tritt A."/>
            <person name="Yoshinaga Y."/>
            <person name="Zwiers L.-H."/>
            <person name="Turgeon B."/>
            <person name="Goodwin S."/>
            <person name="Spatafora J."/>
            <person name="Crous P."/>
            <person name="Grigoriev I."/>
        </authorList>
    </citation>
    <scope>NUCLEOTIDE SEQUENCE</scope>
    <source>
        <strain evidence="3">CBS 627.86</strain>
    </source>
</reference>
<gene>
    <name evidence="3" type="ORF">BDV96DRAFT_218777</name>
</gene>
<dbReference type="EMBL" id="ML977339">
    <property type="protein sequence ID" value="KAF2110012.1"/>
    <property type="molecule type" value="Genomic_DNA"/>
</dbReference>
<dbReference type="AlphaFoldDB" id="A0A6A5YSA6"/>
<evidence type="ECO:0000256" key="2">
    <source>
        <dbReference type="ARBA" id="ARBA00023002"/>
    </source>
</evidence>
<dbReference type="Gene3D" id="3.40.50.720">
    <property type="entry name" value="NAD(P)-binding Rossmann-like Domain"/>
    <property type="match status" value="1"/>
</dbReference>
<organism evidence="3 4">
    <name type="scientific">Lophiotrema nucula</name>
    <dbReference type="NCBI Taxonomy" id="690887"/>
    <lineage>
        <taxon>Eukaryota</taxon>
        <taxon>Fungi</taxon>
        <taxon>Dikarya</taxon>
        <taxon>Ascomycota</taxon>
        <taxon>Pezizomycotina</taxon>
        <taxon>Dothideomycetes</taxon>
        <taxon>Pleosporomycetidae</taxon>
        <taxon>Pleosporales</taxon>
        <taxon>Lophiotremataceae</taxon>
        <taxon>Lophiotrema</taxon>
    </lineage>
</organism>
<evidence type="ECO:0000313" key="4">
    <source>
        <dbReference type="Proteomes" id="UP000799770"/>
    </source>
</evidence>
<keyword evidence="2" id="KW-0560">Oxidoreductase</keyword>
<dbReference type="Pfam" id="PF00106">
    <property type="entry name" value="adh_short"/>
    <property type="match status" value="1"/>
</dbReference>
<dbReference type="InterPro" id="IPR036291">
    <property type="entry name" value="NAD(P)-bd_dom_sf"/>
</dbReference>
<dbReference type="PRINTS" id="PR00081">
    <property type="entry name" value="GDHRDH"/>
</dbReference>
<dbReference type="SUPFAM" id="SSF51735">
    <property type="entry name" value="NAD(P)-binding Rossmann-fold domains"/>
    <property type="match status" value="1"/>
</dbReference>
<name>A0A6A5YSA6_9PLEO</name>
<evidence type="ECO:0000256" key="1">
    <source>
        <dbReference type="ARBA" id="ARBA00006484"/>
    </source>
</evidence>
<dbReference type="OrthoDB" id="1933717at2759"/>
<evidence type="ECO:0008006" key="5">
    <source>
        <dbReference type="Google" id="ProtNLM"/>
    </source>
</evidence>
<protein>
    <recommendedName>
        <fullName evidence="5">NAD(P)-binding protein</fullName>
    </recommendedName>
</protein>
<proteinExistence type="inferred from homology"/>
<dbReference type="GO" id="GO:0016491">
    <property type="term" value="F:oxidoreductase activity"/>
    <property type="evidence" value="ECO:0007669"/>
    <property type="project" value="UniProtKB-KW"/>
</dbReference>
<dbReference type="InterPro" id="IPR002347">
    <property type="entry name" value="SDR_fam"/>
</dbReference>
<accession>A0A6A5YSA6</accession>
<sequence>MSSADNNLDAALAELASQRKDFTPDFIKTIHNKAYPAIDPTQPALSAAGKTILITGGATGIGFETARSFALAGAATVIIAARRAAVLEEAAASLSKEFPRTHFLQHTADIAKPESVKQLFGYAVKEAKNGGIDVLVTSAVYAQLPMSVLDVSVEEVRESFETNVIGNLDVVKNFLAAPSSGQKIVIDVATNAITNHFPMTPAYGASKSAFTFFMRHLQHDRPEIRVYSFHPGAIWTPLVKNAGFTREIIAPIEDDVELPGRFAVWLASPQAEFLKGRFLFAKWDVEDLVKNKAAFENDNRYSVVTLNI</sequence>
<dbReference type="CDD" id="cd05233">
    <property type="entry name" value="SDR_c"/>
    <property type="match status" value="1"/>
</dbReference>